<name>A0ACC1MN75_9APHY</name>
<evidence type="ECO:0000313" key="2">
    <source>
        <dbReference type="Proteomes" id="UP001144978"/>
    </source>
</evidence>
<protein>
    <submittedName>
        <fullName evidence="1">Uncharacterized protein</fullName>
    </submittedName>
</protein>
<keyword evidence="2" id="KW-1185">Reference proteome</keyword>
<evidence type="ECO:0000313" key="1">
    <source>
        <dbReference type="EMBL" id="KAJ2968435.1"/>
    </source>
</evidence>
<sequence>MSHISAHQADTKPVETVHPTTFQRCRREEGEQGRRRACRFLAPVDKSFTKPVFGPIVCGDIACICLADNSSMGNAHFPALSLSGSCGRAATSQNGSRAAVFACGGHDIAPPSACLHL</sequence>
<organism evidence="1 2">
    <name type="scientific">Trametes sanguinea</name>
    <dbReference type="NCBI Taxonomy" id="158606"/>
    <lineage>
        <taxon>Eukaryota</taxon>
        <taxon>Fungi</taxon>
        <taxon>Dikarya</taxon>
        <taxon>Basidiomycota</taxon>
        <taxon>Agaricomycotina</taxon>
        <taxon>Agaricomycetes</taxon>
        <taxon>Polyporales</taxon>
        <taxon>Polyporaceae</taxon>
        <taxon>Trametes</taxon>
    </lineage>
</organism>
<reference evidence="1" key="1">
    <citation type="submission" date="2022-08" db="EMBL/GenBank/DDBJ databases">
        <title>Genome Sequence of Pycnoporus sanguineus.</title>
        <authorList>
            <person name="Buettner E."/>
        </authorList>
    </citation>
    <scope>NUCLEOTIDE SEQUENCE</scope>
    <source>
        <strain evidence="1">CG-C14</strain>
    </source>
</reference>
<proteinExistence type="predicted"/>
<comment type="caution">
    <text evidence="1">The sequence shown here is derived from an EMBL/GenBank/DDBJ whole genome shotgun (WGS) entry which is preliminary data.</text>
</comment>
<gene>
    <name evidence="1" type="ORF">NUW54_g13218</name>
</gene>
<dbReference type="EMBL" id="JANSHE010006021">
    <property type="protein sequence ID" value="KAJ2968435.1"/>
    <property type="molecule type" value="Genomic_DNA"/>
</dbReference>
<dbReference type="Proteomes" id="UP001144978">
    <property type="component" value="Unassembled WGS sequence"/>
</dbReference>
<accession>A0ACC1MN75</accession>